<evidence type="ECO:0000256" key="4">
    <source>
        <dbReference type="ARBA" id="ARBA00022527"/>
    </source>
</evidence>
<dbReference type="GO" id="GO:0051707">
    <property type="term" value="P:response to other organism"/>
    <property type="evidence" value="ECO:0007669"/>
    <property type="project" value="UniProtKB-ARBA"/>
</dbReference>
<feature type="domain" description="Protein kinase" evidence="20">
    <location>
        <begin position="668"/>
        <end position="963"/>
    </location>
</feature>
<dbReference type="STRING" id="4232.A0A251SIF2"/>
<evidence type="ECO:0000313" key="21">
    <source>
        <dbReference type="EMBL" id="KAF5814447.1"/>
    </source>
</evidence>
<dbReference type="InterPro" id="IPR055414">
    <property type="entry name" value="LRR_R13L4/SHOC2-like"/>
</dbReference>
<feature type="signal peptide" evidence="19">
    <location>
        <begin position="1"/>
        <end position="28"/>
    </location>
</feature>
<dbReference type="PROSITE" id="PS00107">
    <property type="entry name" value="PROTEIN_KINASE_ATP"/>
    <property type="match status" value="1"/>
</dbReference>
<dbReference type="FunFam" id="3.80.10.10:FF:000111">
    <property type="entry name" value="LRR receptor-like serine/threonine-protein kinase ERECTA"/>
    <property type="match status" value="1"/>
</dbReference>
<evidence type="ECO:0000256" key="5">
    <source>
        <dbReference type="ARBA" id="ARBA00022614"/>
    </source>
</evidence>
<keyword evidence="4" id="KW-0723">Serine/threonine-protein kinase</keyword>
<evidence type="ECO:0000256" key="1">
    <source>
        <dbReference type="ARBA" id="ARBA00004167"/>
    </source>
</evidence>
<dbReference type="PANTHER" id="PTHR48056:SF41">
    <property type="entry name" value="RECEPTOR-LIKE PROTEIN KINASE HAIKU2"/>
    <property type="match status" value="1"/>
</dbReference>
<evidence type="ECO:0000256" key="15">
    <source>
        <dbReference type="ARBA" id="ARBA00023170"/>
    </source>
</evidence>
<keyword evidence="6 21" id="KW-0808">Transferase</keyword>
<reference evidence="21 23" key="1">
    <citation type="journal article" date="2017" name="Nature">
        <title>The sunflower genome provides insights into oil metabolism, flowering and Asterid evolution.</title>
        <authorList>
            <person name="Badouin H."/>
            <person name="Gouzy J."/>
            <person name="Grassa C.J."/>
            <person name="Murat F."/>
            <person name="Staton S.E."/>
            <person name="Cottret L."/>
            <person name="Lelandais-Briere C."/>
            <person name="Owens G.L."/>
            <person name="Carrere S."/>
            <person name="Mayjonade B."/>
            <person name="Legrand L."/>
            <person name="Gill N."/>
            <person name="Kane N.C."/>
            <person name="Bowers J.E."/>
            <person name="Hubner S."/>
            <person name="Bellec A."/>
            <person name="Berard A."/>
            <person name="Berges H."/>
            <person name="Blanchet N."/>
            <person name="Boniface M.C."/>
            <person name="Brunel D."/>
            <person name="Catrice O."/>
            <person name="Chaidir N."/>
            <person name="Claudel C."/>
            <person name="Donnadieu C."/>
            <person name="Faraut T."/>
            <person name="Fievet G."/>
            <person name="Helmstetter N."/>
            <person name="King M."/>
            <person name="Knapp S.J."/>
            <person name="Lai Z."/>
            <person name="Le Paslier M.C."/>
            <person name="Lippi Y."/>
            <person name="Lorenzon L."/>
            <person name="Mandel J.R."/>
            <person name="Marage G."/>
            <person name="Marchand G."/>
            <person name="Marquand E."/>
            <person name="Bret-Mestries E."/>
            <person name="Morien E."/>
            <person name="Nambeesan S."/>
            <person name="Nguyen T."/>
            <person name="Pegot-Espagnet P."/>
            <person name="Pouilly N."/>
            <person name="Raftis F."/>
            <person name="Sallet E."/>
            <person name="Schiex T."/>
            <person name="Thomas J."/>
            <person name="Vandecasteele C."/>
            <person name="Vares D."/>
            <person name="Vear F."/>
            <person name="Vautrin S."/>
            <person name="Crespi M."/>
            <person name="Mangin B."/>
            <person name="Burke J.M."/>
            <person name="Salse J."/>
            <person name="Munos S."/>
            <person name="Vincourt P."/>
            <person name="Rieseberg L.H."/>
            <person name="Langlade N.B."/>
        </authorList>
    </citation>
    <scope>NUCLEOTIDE SEQUENCE [LARGE SCALE GENOMIC DNA]</scope>
    <source>
        <strain evidence="23">cv. SF193</strain>
        <tissue evidence="21">Leaves</tissue>
    </source>
</reference>
<dbReference type="GO" id="GO:0005524">
    <property type="term" value="F:ATP binding"/>
    <property type="evidence" value="ECO:0007669"/>
    <property type="project" value="UniProtKB-UniRule"/>
</dbReference>
<keyword evidence="5" id="KW-0433">Leucine-rich repeat</keyword>
<reference evidence="21" key="3">
    <citation type="submission" date="2020-06" db="EMBL/GenBank/DDBJ databases">
        <title>Helianthus annuus Genome sequencing and assembly Release 2.</title>
        <authorList>
            <person name="Gouzy J."/>
            <person name="Langlade N."/>
            <person name="Munos S."/>
        </authorList>
    </citation>
    <scope>NUCLEOTIDE SEQUENCE</scope>
    <source>
        <tissue evidence="21">Leaves</tissue>
    </source>
</reference>
<gene>
    <name evidence="22" type="primary">IKU2</name>
    <name evidence="22" type="ORF">HannXRQ_Chr14g0445161</name>
    <name evidence="21" type="ORF">HanXRQr2_Chr03g0111141</name>
</gene>
<dbReference type="Proteomes" id="UP000215914">
    <property type="component" value="Chromosome 14"/>
</dbReference>
<evidence type="ECO:0000256" key="17">
    <source>
        <dbReference type="PROSITE-ProRule" id="PRU10141"/>
    </source>
</evidence>
<comment type="similarity">
    <text evidence="3">Belongs to the RLP family.</text>
</comment>
<dbReference type="Pfam" id="PF00069">
    <property type="entry name" value="Pkinase"/>
    <property type="match status" value="1"/>
</dbReference>
<dbReference type="Pfam" id="PF00560">
    <property type="entry name" value="LRR_1"/>
    <property type="match status" value="4"/>
</dbReference>
<dbReference type="Gene3D" id="1.10.510.10">
    <property type="entry name" value="Transferase(Phosphotransferase) domain 1"/>
    <property type="match status" value="1"/>
</dbReference>
<dbReference type="FunFam" id="3.80.10.10:FF:000413">
    <property type="entry name" value="Inactive leucine-rich repeat receptor-like protein kinase"/>
    <property type="match status" value="1"/>
</dbReference>
<feature type="transmembrane region" description="Helical" evidence="18">
    <location>
        <begin position="610"/>
        <end position="631"/>
    </location>
</feature>
<keyword evidence="14 18" id="KW-0472">Membrane</keyword>
<evidence type="ECO:0000256" key="6">
    <source>
        <dbReference type="ARBA" id="ARBA00022679"/>
    </source>
</evidence>
<keyword evidence="23" id="KW-1185">Reference proteome</keyword>
<keyword evidence="11 22" id="KW-0418">Kinase</keyword>
<evidence type="ECO:0000256" key="9">
    <source>
        <dbReference type="ARBA" id="ARBA00022737"/>
    </source>
</evidence>
<dbReference type="SMART" id="SM00220">
    <property type="entry name" value="S_TKc"/>
    <property type="match status" value="1"/>
</dbReference>
<evidence type="ECO:0000256" key="8">
    <source>
        <dbReference type="ARBA" id="ARBA00022729"/>
    </source>
</evidence>
<dbReference type="Gene3D" id="3.80.10.10">
    <property type="entry name" value="Ribonuclease Inhibitor"/>
    <property type="match status" value="3"/>
</dbReference>
<name>A0A251SIF2_HELAN</name>
<dbReference type="Pfam" id="PF23598">
    <property type="entry name" value="LRR_14"/>
    <property type="match status" value="1"/>
</dbReference>
<dbReference type="InterPro" id="IPR008271">
    <property type="entry name" value="Ser/Thr_kinase_AS"/>
</dbReference>
<keyword evidence="9" id="KW-0677">Repeat</keyword>
<dbReference type="Gene3D" id="3.30.200.20">
    <property type="entry name" value="Phosphorylase Kinase, domain 1"/>
    <property type="match status" value="1"/>
</dbReference>
<proteinExistence type="inferred from homology"/>
<dbReference type="PROSITE" id="PS50011">
    <property type="entry name" value="PROTEIN_KINASE_DOM"/>
    <property type="match status" value="1"/>
</dbReference>
<dbReference type="InterPro" id="IPR013210">
    <property type="entry name" value="LRR_N_plant-typ"/>
</dbReference>
<evidence type="ECO:0000256" key="11">
    <source>
        <dbReference type="ARBA" id="ARBA00022777"/>
    </source>
</evidence>
<dbReference type="SUPFAM" id="SSF56112">
    <property type="entry name" value="Protein kinase-like (PK-like)"/>
    <property type="match status" value="1"/>
</dbReference>
<dbReference type="EMBL" id="MNCJ02000318">
    <property type="protein sequence ID" value="KAF5814447.1"/>
    <property type="molecule type" value="Genomic_DNA"/>
</dbReference>
<evidence type="ECO:0000256" key="19">
    <source>
        <dbReference type="SAM" id="SignalP"/>
    </source>
</evidence>
<evidence type="ECO:0000259" key="20">
    <source>
        <dbReference type="PROSITE" id="PS50011"/>
    </source>
</evidence>
<organism evidence="22 23">
    <name type="scientific">Helianthus annuus</name>
    <name type="common">Common sunflower</name>
    <dbReference type="NCBI Taxonomy" id="4232"/>
    <lineage>
        <taxon>Eukaryota</taxon>
        <taxon>Viridiplantae</taxon>
        <taxon>Streptophyta</taxon>
        <taxon>Embryophyta</taxon>
        <taxon>Tracheophyta</taxon>
        <taxon>Spermatophyta</taxon>
        <taxon>Magnoliopsida</taxon>
        <taxon>eudicotyledons</taxon>
        <taxon>Gunneridae</taxon>
        <taxon>Pentapetalae</taxon>
        <taxon>asterids</taxon>
        <taxon>campanulids</taxon>
        <taxon>Asterales</taxon>
        <taxon>Asteraceae</taxon>
        <taxon>Asteroideae</taxon>
        <taxon>Heliantheae alliance</taxon>
        <taxon>Heliantheae</taxon>
        <taxon>Helianthus</taxon>
    </lineage>
</organism>
<dbReference type="SUPFAM" id="SSF52058">
    <property type="entry name" value="L domain-like"/>
    <property type="match status" value="2"/>
</dbReference>
<evidence type="ECO:0000256" key="10">
    <source>
        <dbReference type="ARBA" id="ARBA00022741"/>
    </source>
</evidence>
<evidence type="ECO:0000313" key="22">
    <source>
        <dbReference type="EMBL" id="OTF98398.1"/>
    </source>
</evidence>
<keyword evidence="12 17" id="KW-0067">ATP-binding</keyword>
<dbReference type="InterPro" id="IPR011009">
    <property type="entry name" value="Kinase-like_dom_sf"/>
</dbReference>
<keyword evidence="16" id="KW-0325">Glycoprotein</keyword>
<dbReference type="GO" id="GO:0001653">
    <property type="term" value="F:peptide receptor activity"/>
    <property type="evidence" value="ECO:0007669"/>
    <property type="project" value="UniProtKB-ARBA"/>
</dbReference>
<keyword evidence="7 18" id="KW-0812">Transmembrane</keyword>
<evidence type="ECO:0000256" key="14">
    <source>
        <dbReference type="ARBA" id="ARBA00023136"/>
    </source>
</evidence>
<dbReference type="FunFam" id="1.10.510.10:FF:000276">
    <property type="entry name" value="LRR receptor-like serine/threonine-protein kinase RCH1"/>
    <property type="match status" value="1"/>
</dbReference>
<evidence type="ECO:0000256" key="3">
    <source>
        <dbReference type="ARBA" id="ARBA00009592"/>
    </source>
</evidence>
<comment type="similarity">
    <text evidence="2">Belongs to the protein kinase superfamily. Ser/Thr protein kinase family.</text>
</comment>
<evidence type="ECO:0000256" key="13">
    <source>
        <dbReference type="ARBA" id="ARBA00022989"/>
    </source>
</evidence>
<dbReference type="PROSITE" id="PS00108">
    <property type="entry name" value="PROTEIN_KINASE_ST"/>
    <property type="match status" value="1"/>
</dbReference>
<protein>
    <submittedName>
        <fullName evidence="22">Putative leucine-rich repeat protein kinase family protein</fullName>
    </submittedName>
</protein>
<dbReference type="FunFam" id="3.80.10.10:FF:001021">
    <property type="entry name" value="Leucine-rich receptor-like protein kinase family protein"/>
    <property type="match status" value="1"/>
</dbReference>
<keyword evidence="8 19" id="KW-0732">Signal</keyword>
<dbReference type="EMBL" id="CM007903">
    <property type="protein sequence ID" value="OTF98398.1"/>
    <property type="molecule type" value="Genomic_DNA"/>
</dbReference>
<keyword evidence="13 18" id="KW-1133">Transmembrane helix</keyword>
<dbReference type="InterPro" id="IPR017441">
    <property type="entry name" value="Protein_kinase_ATP_BS"/>
</dbReference>
<dbReference type="GO" id="GO:0005886">
    <property type="term" value="C:plasma membrane"/>
    <property type="evidence" value="ECO:0000318"/>
    <property type="project" value="GO_Central"/>
</dbReference>
<dbReference type="AlphaFoldDB" id="A0A251SIF2"/>
<evidence type="ECO:0000256" key="12">
    <source>
        <dbReference type="ARBA" id="ARBA00022840"/>
    </source>
</evidence>
<dbReference type="Pfam" id="PF08263">
    <property type="entry name" value="LRRNT_2"/>
    <property type="match status" value="1"/>
</dbReference>
<dbReference type="OrthoDB" id="2015831at2759"/>
<dbReference type="OMA" id="KDGFMGN"/>
<dbReference type="FunFam" id="3.80.10.10:FF:000453">
    <property type="entry name" value="Leucine-rich receptor-like protein kinase family protein"/>
    <property type="match status" value="1"/>
</dbReference>
<evidence type="ECO:0000256" key="16">
    <source>
        <dbReference type="ARBA" id="ARBA00023180"/>
    </source>
</evidence>
<sequence>MSSLFFSGHIRLTVFLVTLLFLILHSSSQSDQRQLLLKFKSALSNSKTEVFNAWNKETPLCNFTGIVCNFNKEVKEINLSQQKLSGTLAFDSLCAIKSLEKLSLGANMLSGTISNQLSNCTSLQYLDLGMNFFTGVVPDLSRLSQLKFLSLNLSGFTGRFPWESLRNLTRLSFLSLGDNPFDKTPFPLEILNLQYLSSLYLTNCTIEGRIPEAIGNLSLLESLQLSDNYLVGEIPVGVTKLINLQMLELYNNQLTGTLPVGLSNLVNLAEFDVSTNLLFGDLSELRGLSRLESLQLFENGFSGTIPEEFGEFKYLKQFSIYTNKFTGELPAKIGSWAEFEYIDVSTNYLTGSIPPDMCKMGKMEKLLMLQNNFTGGLPENYASCTSLNRLRVSNNSLSGRVPDGIWSLPNLGMIDLEMNQFEGQVGRNIGEAKSLAQLFLANNRFSGELPVEISNVSSLVEIRLTSNLFSGEIPVTIGSLKKLSKLLLQDNKFSGAIPESLGSCVSLNEINLAGNLFSGQIPERLGSLVSLNSLNISDNKLSGVIPASLSSLKLTLIDLSNNMLFGRVPQPLLLVAYDGSFAGNPGLCADGSKDLRECSPVSHKSGQVKLAMYCFIAVAVVLMFSLSYLLFVKLSKIDRKIPMNRGGSWDVKQFHVLKFSEDEIVRSLTPENIIGKGGSGNVYKVDLKCGEELAVKHMWKSEPDSGSWRSSRSSAAILPKERTRWPEYEAEVTALSSLRHMNVVKLYCCISSEDSNLLVYEYMPNGSLWDRLHTDKKISIDWSVRYEIAMGAAMGLEYLHHGCERPVLHRDVKSKNILLDEEMKPKLADFGLAKIVQSGKVMDSTHIIAGTHGYIAPEYGYTYKVTEKSDIYSFGVVLMELVTGKKPVEPEFGESKDIVYWVHNEMRSKDDMISLVDPSISKDAKEDAVKMLSIAIHCTMKLPALRPSMRMVVKMLEEIKPFSLTDIVIEKGGENEDSPCKN</sequence>
<dbReference type="CDD" id="cd14066">
    <property type="entry name" value="STKc_IRAK"/>
    <property type="match status" value="1"/>
</dbReference>
<dbReference type="GO" id="GO:0004674">
    <property type="term" value="F:protein serine/threonine kinase activity"/>
    <property type="evidence" value="ECO:0007669"/>
    <property type="project" value="UniProtKB-KW"/>
</dbReference>
<dbReference type="GO" id="GO:0006952">
    <property type="term" value="P:defense response"/>
    <property type="evidence" value="ECO:0007669"/>
    <property type="project" value="UniProtKB-ARBA"/>
</dbReference>
<feature type="chain" id="PRO_5041060397" evidence="19">
    <location>
        <begin position="29"/>
        <end position="982"/>
    </location>
</feature>
<dbReference type="InterPro" id="IPR050647">
    <property type="entry name" value="Plant_LRR-RLKs"/>
</dbReference>
<dbReference type="InterPro" id="IPR001611">
    <property type="entry name" value="Leu-rich_rpt"/>
</dbReference>
<keyword evidence="15" id="KW-0675">Receptor</keyword>
<evidence type="ECO:0000256" key="2">
    <source>
        <dbReference type="ARBA" id="ARBA00008684"/>
    </source>
</evidence>
<dbReference type="InParanoid" id="A0A251SIF2"/>
<dbReference type="Gramene" id="mRNA:HanXRQr2_Chr03g0111141">
    <property type="protein sequence ID" value="mRNA:HanXRQr2_Chr03g0111141"/>
    <property type="gene ID" value="HanXRQr2_Chr03g0111141"/>
</dbReference>
<dbReference type="PANTHER" id="PTHR48056">
    <property type="entry name" value="LRR RECEPTOR-LIKE SERINE/THREONINE-PROTEIN KINASE-RELATED"/>
    <property type="match status" value="1"/>
</dbReference>
<keyword evidence="10 17" id="KW-0547">Nucleotide-binding</keyword>
<accession>A0A251SIF2</accession>
<dbReference type="FunFam" id="3.80.10.10:FF:000234">
    <property type="entry name" value="Probable inactive receptor kinase RLK902"/>
    <property type="match status" value="1"/>
</dbReference>
<comment type="subcellular location">
    <subcellularLocation>
        <location evidence="1">Membrane</location>
        <topology evidence="1">Single-pass membrane protein</topology>
    </subcellularLocation>
</comment>
<dbReference type="InterPro" id="IPR032675">
    <property type="entry name" value="LRR_dom_sf"/>
</dbReference>
<evidence type="ECO:0000256" key="18">
    <source>
        <dbReference type="SAM" id="Phobius"/>
    </source>
</evidence>
<feature type="binding site" evidence="17">
    <location>
        <position position="696"/>
    </location>
    <ligand>
        <name>ATP</name>
        <dbReference type="ChEBI" id="CHEBI:30616"/>
    </ligand>
</feature>
<reference evidence="22" key="2">
    <citation type="submission" date="2017-02" db="EMBL/GenBank/DDBJ databases">
        <title>Sunflower complete genome.</title>
        <authorList>
            <person name="Langlade N."/>
            <person name="Munos S."/>
        </authorList>
    </citation>
    <scope>NUCLEOTIDE SEQUENCE [LARGE SCALE GENOMIC DNA]</scope>
    <source>
        <tissue evidence="22">Leaves</tissue>
    </source>
</reference>
<evidence type="ECO:0000256" key="7">
    <source>
        <dbReference type="ARBA" id="ARBA00022692"/>
    </source>
</evidence>
<evidence type="ECO:0000313" key="23">
    <source>
        <dbReference type="Proteomes" id="UP000215914"/>
    </source>
</evidence>
<dbReference type="GO" id="GO:0009791">
    <property type="term" value="P:post-embryonic development"/>
    <property type="evidence" value="ECO:0007669"/>
    <property type="project" value="UniProtKB-ARBA"/>
</dbReference>
<dbReference type="InterPro" id="IPR000719">
    <property type="entry name" value="Prot_kinase_dom"/>
</dbReference>